<dbReference type="EMBL" id="CP038436">
    <property type="protein sequence ID" value="QBX56113.1"/>
    <property type="molecule type" value="Genomic_DNA"/>
</dbReference>
<dbReference type="Pfam" id="PF12698">
    <property type="entry name" value="ABC2_membrane_3"/>
    <property type="match status" value="1"/>
</dbReference>
<name>A0A4P7IHE8_9ACTN</name>
<evidence type="ECO:0000256" key="1">
    <source>
        <dbReference type="ARBA" id="ARBA00004651"/>
    </source>
</evidence>
<proteinExistence type="predicted"/>
<keyword evidence="9" id="KW-1185">Reference proteome</keyword>
<keyword evidence="3 6" id="KW-0812">Transmembrane</keyword>
<organism evidence="8 9">
    <name type="scientific">Nocardioides seonyuensis</name>
    <dbReference type="NCBI Taxonomy" id="2518371"/>
    <lineage>
        <taxon>Bacteria</taxon>
        <taxon>Bacillati</taxon>
        <taxon>Actinomycetota</taxon>
        <taxon>Actinomycetes</taxon>
        <taxon>Propionibacteriales</taxon>
        <taxon>Nocardioidaceae</taxon>
        <taxon>Nocardioides</taxon>
    </lineage>
</organism>
<dbReference type="KEGG" id="nsn:EXE58_11985"/>
<feature type="transmembrane region" description="Helical" evidence="6">
    <location>
        <begin position="314"/>
        <end position="339"/>
    </location>
</feature>
<evidence type="ECO:0000313" key="9">
    <source>
        <dbReference type="Proteomes" id="UP000294853"/>
    </source>
</evidence>
<evidence type="ECO:0000256" key="6">
    <source>
        <dbReference type="SAM" id="Phobius"/>
    </source>
</evidence>
<dbReference type="RefSeq" id="WP_135268104.1">
    <property type="nucleotide sequence ID" value="NZ_CP038436.1"/>
</dbReference>
<feature type="domain" description="ABC-2 type transporter transmembrane" evidence="7">
    <location>
        <begin position="19"/>
        <end position="381"/>
    </location>
</feature>
<feature type="transmembrane region" description="Helical" evidence="6">
    <location>
        <begin position="276"/>
        <end position="302"/>
    </location>
</feature>
<evidence type="ECO:0000256" key="5">
    <source>
        <dbReference type="ARBA" id="ARBA00023136"/>
    </source>
</evidence>
<feature type="transmembrane region" description="Helical" evidence="6">
    <location>
        <begin position="359"/>
        <end position="381"/>
    </location>
</feature>
<dbReference type="PANTHER" id="PTHR30294:SF38">
    <property type="entry name" value="TRANSPORT PERMEASE PROTEIN"/>
    <property type="match status" value="1"/>
</dbReference>
<feature type="transmembrane region" description="Helical" evidence="6">
    <location>
        <begin position="199"/>
        <end position="223"/>
    </location>
</feature>
<dbReference type="AlphaFoldDB" id="A0A4P7IHE8"/>
<dbReference type="PANTHER" id="PTHR30294">
    <property type="entry name" value="MEMBRANE COMPONENT OF ABC TRANSPORTER YHHJ-RELATED"/>
    <property type="match status" value="1"/>
</dbReference>
<dbReference type="Gene3D" id="3.40.1710.10">
    <property type="entry name" value="abc type-2 transporter like domain"/>
    <property type="match status" value="1"/>
</dbReference>
<evidence type="ECO:0000256" key="2">
    <source>
        <dbReference type="ARBA" id="ARBA00022475"/>
    </source>
</evidence>
<evidence type="ECO:0000256" key="4">
    <source>
        <dbReference type="ARBA" id="ARBA00022989"/>
    </source>
</evidence>
<protein>
    <submittedName>
        <fullName evidence="8">ABC transporter permease</fullName>
    </submittedName>
</protein>
<evidence type="ECO:0000256" key="3">
    <source>
        <dbReference type="ARBA" id="ARBA00022692"/>
    </source>
</evidence>
<dbReference type="GO" id="GO:0005886">
    <property type="term" value="C:plasma membrane"/>
    <property type="evidence" value="ECO:0007669"/>
    <property type="project" value="UniProtKB-SubCell"/>
</dbReference>
<dbReference type="GO" id="GO:0140359">
    <property type="term" value="F:ABC-type transporter activity"/>
    <property type="evidence" value="ECO:0007669"/>
    <property type="project" value="InterPro"/>
</dbReference>
<dbReference type="InterPro" id="IPR013525">
    <property type="entry name" value="ABC2_TM"/>
</dbReference>
<dbReference type="Proteomes" id="UP000294853">
    <property type="component" value="Chromosome"/>
</dbReference>
<reference evidence="8 9" key="1">
    <citation type="submission" date="2019-03" db="EMBL/GenBank/DDBJ databases">
        <title>Three New Species of Nocardioides, Nocardioides euryhalodurans sp. nov., Nocardioides seonyuensis sp. nov. and Nocardioides eburneoflavus sp. nov. Iolated from Soil.</title>
        <authorList>
            <person name="Roh S.G."/>
            <person name="Lee C."/>
            <person name="Kim M.-K."/>
            <person name="Kim S.B."/>
        </authorList>
    </citation>
    <scope>NUCLEOTIDE SEQUENCE [LARGE SCALE GENOMIC DNA]</scope>
    <source>
        <strain evidence="8 9">MMS17-SY207-3</strain>
    </source>
</reference>
<dbReference type="InterPro" id="IPR051449">
    <property type="entry name" value="ABC-2_transporter_component"/>
</dbReference>
<keyword evidence="5 6" id="KW-0472">Membrane</keyword>
<keyword evidence="4 6" id="KW-1133">Transmembrane helix</keyword>
<feature type="transmembrane region" description="Helical" evidence="6">
    <location>
        <begin position="244"/>
        <end position="270"/>
    </location>
</feature>
<gene>
    <name evidence="8" type="ORF">EXE58_11985</name>
</gene>
<feature type="transmembrane region" description="Helical" evidence="6">
    <location>
        <begin position="21"/>
        <end position="40"/>
    </location>
</feature>
<keyword evidence="2" id="KW-1003">Cell membrane</keyword>
<comment type="subcellular location">
    <subcellularLocation>
        <location evidence="1">Cell membrane</location>
        <topology evidence="1">Multi-pass membrane protein</topology>
    </subcellularLocation>
</comment>
<evidence type="ECO:0000259" key="7">
    <source>
        <dbReference type="Pfam" id="PF12698"/>
    </source>
</evidence>
<sequence length="391" mass="39883">MRQLLILALADVRQRLRDKSLFIFALVVPLALMFVFNLVFSGVEDLELEPVSVTVSAPVGDNLAQVVTDVVRGLDGADELEVTVTEVDADTGRQQVEDGKAAIALLVPDGFGDAARSGQPVTVEAVRGDEAGIEADIVLSVVDGLLAELASGAVTAQAGLTEGVPHQEIEALVAEATTGGPAYDLTRGETSDEQLDAGAALVAGQAGLFLLFTVGFGVTSLLLERETGTLARLRSMPMPRWVVVTSKSLVSFLVGAVSTSVLLALGSVLFDADFGSVPAVAALVLCAAAAGTSVMFLVVRVARTSEQASIATSIVAIVLGIGGGAFFPVSAVGSFSWLLDLGPVAAFLRGLGITSGGGGLLDIGTPVLIMLGFAAAMVLAARVVPDRGALS</sequence>
<accession>A0A4P7IHE8</accession>
<evidence type="ECO:0000313" key="8">
    <source>
        <dbReference type="EMBL" id="QBX56113.1"/>
    </source>
</evidence>
<dbReference type="OrthoDB" id="161250at2"/>